<sequence length="553" mass="60703">MLPADPDFRDGGVAERAAWEALRGQLPDDAVVFTGVGLQDGATEREIDLLVAWPGVGLAAIEVKGGYITRRDGRWWQGSGEAQHSIDPVHQVQDARHVLTGLLRQNGLDAAHARIAHLVALPHTPVPRTLEAPDLPRAMLVDRDDLSHIAFLVKRAIEDHGVGRAGLDAGALEALITYLTGSFPSQVDALTHAAEHEDHLDQLTRDQARLLDALRTFRRLQVVGAAGTGKTWLALEQARRRAKEGDRVALLCYSRGLARYLVRVTQTWRPAERPAFVGLFHDLPVRWGAPAGSDDDSAYWESELPAHLGRLAASRGPRDLFDAVVVDEAQDFGDDWWPPLLRCLRDPEQGRLYVFLDEAQRVFARDGVVPISVDPVVLDENLRSTKQIAQLSGSLRDGVTRPRGWDGSPVRIVDVPADDAIGAADDMVEQLLAEGWYPGQIALLATGRRHPLQVELTASGHDEYWDGFFAEDDVFYGHVLGFKGLERSAVVLAVNGFRELERARSLLYTGMSRARSLLVVVGPRGTIEGLGGERTRQRLAHAETWFAGAPPAL</sequence>
<protein>
    <submittedName>
        <fullName evidence="3">Nuclease</fullName>
    </submittedName>
</protein>
<name>A0A511JRC3_9CELL</name>
<dbReference type="RefSeq" id="WP_246123737.1">
    <property type="nucleotide sequence ID" value="NZ_BJWH01000026.1"/>
</dbReference>
<evidence type="ECO:0000259" key="2">
    <source>
        <dbReference type="Pfam" id="PF13538"/>
    </source>
</evidence>
<evidence type="ECO:0000313" key="4">
    <source>
        <dbReference type="Proteomes" id="UP000321049"/>
    </source>
</evidence>
<dbReference type="Gene3D" id="3.40.50.300">
    <property type="entry name" value="P-loop containing nucleotide triphosphate hydrolases"/>
    <property type="match status" value="2"/>
</dbReference>
<reference evidence="3 4" key="1">
    <citation type="submission" date="2019-07" db="EMBL/GenBank/DDBJ databases">
        <title>Whole genome shotgun sequence of Cellulomonas terrae NBRC 100819.</title>
        <authorList>
            <person name="Hosoyama A."/>
            <person name="Uohara A."/>
            <person name="Ohji S."/>
            <person name="Ichikawa N."/>
        </authorList>
    </citation>
    <scope>NUCLEOTIDE SEQUENCE [LARGE SCALE GENOMIC DNA]</scope>
    <source>
        <strain evidence="3 4">NBRC 100819</strain>
    </source>
</reference>
<dbReference type="Pfam" id="PF13538">
    <property type="entry name" value="UvrD_C_2"/>
    <property type="match status" value="1"/>
</dbReference>
<proteinExistence type="predicted"/>
<dbReference type="Pfam" id="PF08378">
    <property type="entry name" value="NERD"/>
    <property type="match status" value="1"/>
</dbReference>
<dbReference type="AlphaFoldDB" id="A0A511JRC3"/>
<dbReference type="InterPro" id="IPR011528">
    <property type="entry name" value="NERD"/>
</dbReference>
<feature type="domain" description="NERD" evidence="1">
    <location>
        <begin position="13"/>
        <end position="108"/>
    </location>
</feature>
<dbReference type="Proteomes" id="UP000321049">
    <property type="component" value="Unassembled WGS sequence"/>
</dbReference>
<organism evidence="3 4">
    <name type="scientific">Cellulomonas terrae</name>
    <dbReference type="NCBI Taxonomy" id="311234"/>
    <lineage>
        <taxon>Bacteria</taxon>
        <taxon>Bacillati</taxon>
        <taxon>Actinomycetota</taxon>
        <taxon>Actinomycetes</taxon>
        <taxon>Micrococcales</taxon>
        <taxon>Cellulomonadaceae</taxon>
        <taxon>Cellulomonas</taxon>
    </lineage>
</organism>
<dbReference type="InterPro" id="IPR027417">
    <property type="entry name" value="P-loop_NTPase"/>
</dbReference>
<comment type="caution">
    <text evidence="3">The sequence shown here is derived from an EMBL/GenBank/DDBJ whole genome shotgun (WGS) entry which is preliminary data.</text>
</comment>
<dbReference type="EMBL" id="BJWH01000026">
    <property type="protein sequence ID" value="GEM00064.1"/>
    <property type="molecule type" value="Genomic_DNA"/>
</dbReference>
<dbReference type="SUPFAM" id="SSF52540">
    <property type="entry name" value="P-loop containing nucleoside triphosphate hydrolases"/>
    <property type="match status" value="1"/>
</dbReference>
<dbReference type="InterPro" id="IPR027785">
    <property type="entry name" value="UvrD-like_helicase_C"/>
</dbReference>
<evidence type="ECO:0000313" key="3">
    <source>
        <dbReference type="EMBL" id="GEM00064.1"/>
    </source>
</evidence>
<gene>
    <name evidence="3" type="ORF">CTE05_36100</name>
</gene>
<keyword evidence="4" id="KW-1185">Reference proteome</keyword>
<feature type="domain" description="UvrD-like helicase C-terminal" evidence="2">
    <location>
        <begin position="482"/>
        <end position="521"/>
    </location>
</feature>
<evidence type="ECO:0000259" key="1">
    <source>
        <dbReference type="Pfam" id="PF08378"/>
    </source>
</evidence>
<accession>A0A511JRC3</accession>